<dbReference type="OrthoDB" id="307788at2"/>
<dbReference type="PANTHER" id="PTHR33515">
    <property type="entry name" value="RIBOSOME-BINDING FACTOR A, CHLOROPLASTIC-RELATED"/>
    <property type="match status" value="1"/>
</dbReference>
<comment type="caution">
    <text evidence="3">The sequence shown here is derived from an EMBL/GenBank/DDBJ whole genome shotgun (WGS) entry which is preliminary data.</text>
</comment>
<dbReference type="Proteomes" id="UP000467132">
    <property type="component" value="Unassembled WGS sequence"/>
</dbReference>
<reference evidence="3 4" key="1">
    <citation type="submission" date="2018-08" db="EMBL/GenBank/DDBJ databases">
        <title>Murine metabolic-syndrome-specific gut microbial biobank.</title>
        <authorList>
            <person name="Liu C."/>
        </authorList>
    </citation>
    <scope>NUCLEOTIDE SEQUENCE [LARGE SCALE GENOMIC DNA]</scope>
    <source>
        <strain evidence="3 4">583</strain>
    </source>
</reference>
<proteinExistence type="inferred from homology"/>
<comment type="subcellular location">
    <subcellularLocation>
        <location evidence="2">Cytoplasm</location>
    </subcellularLocation>
</comment>
<dbReference type="GO" id="GO:0043024">
    <property type="term" value="F:ribosomal small subunit binding"/>
    <property type="evidence" value="ECO:0007669"/>
    <property type="project" value="TreeGrafter"/>
</dbReference>
<evidence type="ECO:0000256" key="1">
    <source>
        <dbReference type="ARBA" id="ARBA00022517"/>
    </source>
</evidence>
<dbReference type="RefSeq" id="WP_160198369.1">
    <property type="nucleotide sequence ID" value="NZ_QXXA01000016.1"/>
</dbReference>
<dbReference type="GO" id="GO:0030490">
    <property type="term" value="P:maturation of SSU-rRNA"/>
    <property type="evidence" value="ECO:0007669"/>
    <property type="project" value="UniProtKB-UniRule"/>
</dbReference>
<dbReference type="Pfam" id="PF02033">
    <property type="entry name" value="RBFA"/>
    <property type="match status" value="1"/>
</dbReference>
<gene>
    <name evidence="2 3" type="primary">rbfA</name>
    <name evidence="3" type="ORF">D3Z33_13670</name>
</gene>
<keyword evidence="4" id="KW-1185">Reference proteome</keyword>
<name>A0A845R0X6_9CLOT</name>
<keyword evidence="2" id="KW-0963">Cytoplasm</keyword>
<dbReference type="AlphaFoldDB" id="A0A845R0X6"/>
<dbReference type="Gene3D" id="3.30.300.20">
    <property type="match status" value="1"/>
</dbReference>
<dbReference type="InterPro" id="IPR000238">
    <property type="entry name" value="RbfA"/>
</dbReference>
<evidence type="ECO:0000313" key="3">
    <source>
        <dbReference type="EMBL" id="NBI07904.1"/>
    </source>
</evidence>
<dbReference type="EMBL" id="QXXA01000016">
    <property type="protein sequence ID" value="NBI07904.1"/>
    <property type="molecule type" value="Genomic_DNA"/>
</dbReference>
<evidence type="ECO:0000313" key="4">
    <source>
        <dbReference type="Proteomes" id="UP000467132"/>
    </source>
</evidence>
<comment type="subunit">
    <text evidence="2">Monomer. Binds 30S ribosomal subunits, but not 50S ribosomal subunits or 70S ribosomes.</text>
</comment>
<dbReference type="SUPFAM" id="SSF89919">
    <property type="entry name" value="Ribosome-binding factor A, RbfA"/>
    <property type="match status" value="1"/>
</dbReference>
<dbReference type="GO" id="GO:0005829">
    <property type="term" value="C:cytosol"/>
    <property type="evidence" value="ECO:0007669"/>
    <property type="project" value="TreeGrafter"/>
</dbReference>
<dbReference type="InterPro" id="IPR015946">
    <property type="entry name" value="KH_dom-like_a/b"/>
</dbReference>
<protein>
    <recommendedName>
        <fullName evidence="2">Ribosome-binding factor A</fullName>
    </recommendedName>
</protein>
<dbReference type="HAMAP" id="MF_00003">
    <property type="entry name" value="RbfA"/>
    <property type="match status" value="1"/>
</dbReference>
<keyword evidence="1 2" id="KW-0690">Ribosome biogenesis</keyword>
<dbReference type="NCBIfam" id="TIGR00082">
    <property type="entry name" value="rbfA"/>
    <property type="match status" value="1"/>
</dbReference>
<organism evidence="3 4">
    <name type="scientific">Senegalia massiliensis</name>
    <dbReference type="NCBI Taxonomy" id="1720316"/>
    <lineage>
        <taxon>Bacteria</taxon>
        <taxon>Bacillati</taxon>
        <taxon>Bacillota</taxon>
        <taxon>Clostridia</taxon>
        <taxon>Eubacteriales</taxon>
        <taxon>Clostridiaceae</taxon>
        <taxon>Senegalia</taxon>
    </lineage>
</organism>
<comment type="function">
    <text evidence="2">One of several proteins that assist in the late maturation steps of the functional core of the 30S ribosomal subunit. Associates with free 30S ribosomal subunits (but not with 30S subunits that are part of 70S ribosomes or polysomes). Required for efficient processing of 16S rRNA. May interact with the 5'-terminal helix region of 16S rRNA.</text>
</comment>
<dbReference type="InterPro" id="IPR023799">
    <property type="entry name" value="RbfA_dom_sf"/>
</dbReference>
<accession>A0A845R0X6</accession>
<evidence type="ECO:0000256" key="2">
    <source>
        <dbReference type="HAMAP-Rule" id="MF_00003"/>
    </source>
</evidence>
<dbReference type="PANTHER" id="PTHR33515:SF1">
    <property type="entry name" value="RIBOSOME-BINDING FACTOR A, CHLOROPLASTIC-RELATED"/>
    <property type="match status" value="1"/>
</dbReference>
<sequence>MSSKRTARISEEIKKIVSSMMLKQLKDPRIATMTTITDVEVTNDLRYVKIFISVLGSAKEKKDTLEALKSASGYIRKEIGKKMKLRYIPEPIFNTDNSIENGIYISKLIDSIKEDEDKNEE</sequence>
<comment type="similarity">
    <text evidence="2">Belongs to the RbfA family.</text>
</comment>